<keyword evidence="8" id="KW-0469">Meiosis</keyword>
<feature type="compositionally biased region" description="Basic and acidic residues" evidence="9">
    <location>
        <begin position="1311"/>
        <end position="1337"/>
    </location>
</feature>
<dbReference type="SUPFAM" id="SSF52540">
    <property type="entry name" value="P-loop containing nucleoside triphosphate hydrolases"/>
    <property type="match status" value="3"/>
</dbReference>
<dbReference type="InterPro" id="IPR013525">
    <property type="entry name" value="ABC2_TM"/>
</dbReference>
<accession>A0A182YAH6</accession>
<dbReference type="InterPro" id="IPR003960">
    <property type="entry name" value="ATPase_AAA_CS"/>
</dbReference>
<comment type="subcellular location">
    <subcellularLocation>
        <location evidence="1">Membrane</location>
        <topology evidence="1">Multi-pass membrane protein</topology>
    </subcellularLocation>
</comment>
<dbReference type="CDD" id="cd03263">
    <property type="entry name" value="ABC_subfamily_A"/>
    <property type="match status" value="2"/>
</dbReference>
<feature type="transmembrane region" description="Helical" evidence="10">
    <location>
        <begin position="331"/>
        <end position="351"/>
    </location>
</feature>
<proteinExistence type="inferred from homology"/>
<dbReference type="GO" id="GO:0016887">
    <property type="term" value="F:ATP hydrolysis activity"/>
    <property type="evidence" value="ECO:0007669"/>
    <property type="project" value="InterPro"/>
</dbReference>
<reference evidence="13" key="1">
    <citation type="journal article" date="2014" name="Genome Biol.">
        <title>Genome analysis of a major urban malaria vector mosquito, Anopheles stephensi.</title>
        <authorList>
            <person name="Jiang X."/>
            <person name="Peery A."/>
            <person name="Hall A.B."/>
            <person name="Sharma A."/>
            <person name="Chen X.G."/>
            <person name="Waterhouse R.M."/>
            <person name="Komissarov A."/>
            <person name="Riehle M.M."/>
            <person name="Shouche Y."/>
            <person name="Sharakhova M.V."/>
            <person name="Lawson D."/>
            <person name="Pakpour N."/>
            <person name="Arensburger P."/>
            <person name="Davidson V.L."/>
            <person name="Eiglmeier K."/>
            <person name="Emrich S."/>
            <person name="George P."/>
            <person name="Kennedy R.C."/>
            <person name="Mane S.P."/>
            <person name="Maslen G."/>
            <person name="Oringanje C."/>
            <person name="Qi Y."/>
            <person name="Settlage R."/>
            <person name="Tojo M."/>
            <person name="Tubio J.M."/>
            <person name="Unger M.F."/>
            <person name="Wang B."/>
            <person name="Vernick K.D."/>
            <person name="Ribeiro J.M."/>
            <person name="James A.A."/>
            <person name="Michel K."/>
            <person name="Riehle M.A."/>
            <person name="Luckhart S."/>
            <person name="Sharakhov I.V."/>
            <person name="Tu Z."/>
        </authorList>
    </citation>
    <scope>NUCLEOTIDE SEQUENCE [LARGE SCALE GENOMIC DNA]</scope>
    <source>
        <strain evidence="13">Indian</strain>
    </source>
</reference>
<keyword evidence="3 10" id="KW-0812">Transmembrane</keyword>
<feature type="transmembrane region" description="Helical" evidence="10">
    <location>
        <begin position="21"/>
        <end position="40"/>
    </location>
</feature>
<evidence type="ECO:0000259" key="11">
    <source>
        <dbReference type="PROSITE" id="PS50893"/>
    </source>
</evidence>
<keyword evidence="7 10" id="KW-0472">Membrane</keyword>
<sequence length="2076" mass="234200">MNPQFGLFLRMGLTEKRRHMGRLIVHSLVAILLTIFIIHLPRSTAKPRPSESYANDLISQDDLADYFPGELVNKIYYTPQNELTENLMEAVRQQLYIVDERVVPYASDAEMEFALLSNPHICFGVSFRNITDDGRLLFVVRTKNNNFRTSTVYSQDVYSSYQKRNNEYIESGFLALQNAVDQSYVAMVAARQNTANAERSLHVAYGHIPVDDTRGPQGPARNVELMPVLAVAFVVICIFALLLPMVEDRANGMREHLKIACVASYWKEVALFAINFVQFCTILIVCFSIALASAYWDANAALIVYLVLLAILFVMNLIAFTFFLSSTLESPTMATAVAPIIFFGPIFLSVLGKGLVIPLSLFPVTGLCYAGLIVEVFKSSGHLFRAHNLFTVDYPGVGYTNMFLVYLCQLVGTMLWLFLWFYVSNVFPGRYGTPQSKGFFLSKSYRKRLCEGVRNRSRNTNKITAESQHDLQQNSTGSNELDNRFEAISMAYIDEAPDAFEIDLEQCRRTEKPAADSQEVVRITKLNKAFKGRTGGAKLVVKDFSLSIYGHSITVLLGHNGAGKTTTMNIITGILPPTSGTIVVDGEHNPHRYRHKIGFCPQHNVFFSYLNCREHLEYFGRLRGLNASDARREAKGVLETVHLADKSESLVHTLSGGMKRRLSLAIAIMGHTKLLILDEPTSGLDPESRRDIWDVLLKLRQNHTILLTTHFMEEADVLGDWVAIMDDGERVAFGSPLFLKHEYGKGYTLKLFKSLHFDERKTWSLIQRHVPNAVVRDSVHEIFAATLPYDEMAQYGAMLKELKETQRDLGIETIGIANATLEEVFLNSSTRKKEIQHHPESVDCVDSPPPDRCTSDGPGSISAGSKTTPLHAKNVLKAIWGKKWIHMKSNKHLYGFLLAFPLLVTICCFMFTTGITDVVKSLPAVQLDGSGINQALGILVINRDSDRAGAFGNVPEIQSDFDRSPVNGVRMVVVQENDGSLLDALRERIVQDYTAYRDQVVVAIQCNVTNNGLDLTVLYNNNLVHSTGIAETVLATLLLRYYAGLPGAIVRTENIPSTRKQLIDIQTPYYFTELLPIAIMFYMLIYLSGPLHEHLTGFRQLQNINRYLYWGSTYTYDLLVHLGECLLVIALVCLLDRSEAFSEASKLHIFWILFVYGMLALPVIYIISQCVESANTAITIMSYLMIAGVVFVFMLSNGYDDIVNNEPWITLLHIVPEFGLKHSMRVVYENQKLIIYEQMSLRQNRGHSEPFANKRIYPYTFYFMASFLLALLVIILNELVENIYRREKVKIGRESAGENIRKAYRQCNRTLRREDDRAKGNRATEGDEDHGDGHDETDSSALPSDDVDQQTALVNRLVAKPGEETSGQYAIIVKALRKTYVKREAVRSVSFAVKKGECFGLLGMNGAGKTTVFQMLSGNLPPSEGEIYLQHFEVRKADALEYRHQYGYCPQFDVLPDFMTVYEVIDYFAQLKELGAREKHINSWLAKLDILQYKDHTLDECSGGTKRKVNTILALLGGPSVVLLDEPTTGVDPKSRHFLWKTIKAIQRKNQTILLTSHSMDECEELCNRLSIMVDGRLRCVGTIPELKKRHGQGYNLWIKVKSTPIEPNDETGEHKQLIREVTERFQATLQEEHKGLLKFVVDLNLDLSDLFDRLAELEHKRGHQIENCSINESSFNKAEQSCLVYQHVHDILEERETIRTGTTFTIPVAYVLQVEVCTNIDQYMARSALQFYFYVLQESAAVAETISNGAEEVEISHHMLLPARELLGLWESLIYEDGVKDSVLAFAESSMLFARKGVDKHLITCNRLALFHGPPGTGKTSLCKAIAQKLSIRLIEQYRHAHLVEINSHSLFSRWFSESGKLVQKVFSEIVALLEDEQSFVSNEPSDSIRVVNAVLTQLDRLRHFPNVFILATSNLTDSIDTAFLDRADCVQYIGHPTERAVYEIYRSALANLQTIGIIEKEGKFNRRLSSGTVSYGIPPYEDAVMPGRASCTMLDILLQVVKLSAGQSGRTLRKIPFLAHALYVKKETDSLLNFLTAMRQAIRKVRNDKRLLENHSAEDDPSEEDIALDSIRSH</sequence>
<evidence type="ECO:0000256" key="5">
    <source>
        <dbReference type="ARBA" id="ARBA00022840"/>
    </source>
</evidence>
<evidence type="ECO:0000256" key="10">
    <source>
        <dbReference type="SAM" id="Phobius"/>
    </source>
</evidence>
<dbReference type="STRING" id="30069.A0A182YAH6"/>
<feature type="transmembrane region" description="Helical" evidence="10">
    <location>
        <begin position="302"/>
        <end position="324"/>
    </location>
</feature>
<feature type="transmembrane region" description="Helical" evidence="10">
    <location>
        <begin position="1256"/>
        <end position="1276"/>
    </location>
</feature>
<dbReference type="PROSITE" id="PS50893">
    <property type="entry name" value="ABC_TRANSPORTER_2"/>
    <property type="match status" value="2"/>
</dbReference>
<dbReference type="VEuPathDB" id="VectorBase:ASTE011509"/>
<dbReference type="InterPro" id="IPR003959">
    <property type="entry name" value="ATPase_AAA_core"/>
</dbReference>
<keyword evidence="4" id="KW-0547">Nucleotide-binding</keyword>
<feature type="region of interest" description="Disordered" evidence="9">
    <location>
        <begin position="2055"/>
        <end position="2076"/>
    </location>
</feature>
<dbReference type="InterPro" id="IPR017871">
    <property type="entry name" value="ABC_transporter-like_CS"/>
</dbReference>
<feature type="domain" description="ABC transporter" evidence="11">
    <location>
        <begin position="1371"/>
        <end position="1600"/>
    </location>
</feature>
<dbReference type="PROSITE" id="PS00211">
    <property type="entry name" value="ABC_TRANSPORTER_1"/>
    <property type="match status" value="1"/>
</dbReference>
<feature type="transmembrane region" description="Helical" evidence="10">
    <location>
        <begin position="357"/>
        <end position="377"/>
    </location>
</feature>
<evidence type="ECO:0000313" key="13">
    <source>
        <dbReference type="Proteomes" id="UP000076408"/>
    </source>
</evidence>
<dbReference type="VEuPathDB" id="VectorBase:ASTEI20_045377"/>
<dbReference type="GO" id="GO:0005524">
    <property type="term" value="F:ATP binding"/>
    <property type="evidence" value="ECO:0007669"/>
    <property type="project" value="UniProtKB-KW"/>
</dbReference>
<feature type="transmembrane region" description="Helical" evidence="10">
    <location>
        <begin position="225"/>
        <end position="246"/>
    </location>
</feature>
<dbReference type="VEuPathDB" id="VectorBase:ASTEI05462"/>
<dbReference type="Pfam" id="PF00005">
    <property type="entry name" value="ABC_tran"/>
    <property type="match status" value="2"/>
</dbReference>
<keyword evidence="6 10" id="KW-1133">Transmembrane helix</keyword>
<evidence type="ECO:0000256" key="9">
    <source>
        <dbReference type="SAM" id="MobiDB-lite"/>
    </source>
</evidence>
<dbReference type="InterPro" id="IPR003593">
    <property type="entry name" value="AAA+_ATPase"/>
</dbReference>
<dbReference type="InterPro" id="IPR003439">
    <property type="entry name" value="ABC_transporter-like_ATP-bd"/>
</dbReference>
<evidence type="ECO:0000313" key="12">
    <source>
        <dbReference type="EnsemblMetazoa" id="ASTEI05462-PA"/>
    </source>
</evidence>
<dbReference type="PANTHER" id="PTHR19229">
    <property type="entry name" value="ATP-BINDING CASSETTE TRANSPORTER SUBFAMILY A ABCA"/>
    <property type="match status" value="1"/>
</dbReference>
<reference evidence="12" key="2">
    <citation type="submission" date="2020-05" db="UniProtKB">
        <authorList>
            <consortium name="EnsemblMetazoa"/>
        </authorList>
    </citation>
    <scope>IDENTIFICATION</scope>
    <source>
        <strain evidence="12">Indian</strain>
    </source>
</reference>
<evidence type="ECO:0000256" key="3">
    <source>
        <dbReference type="ARBA" id="ARBA00022692"/>
    </source>
</evidence>
<evidence type="ECO:0000256" key="8">
    <source>
        <dbReference type="ARBA" id="ARBA00023254"/>
    </source>
</evidence>
<feature type="transmembrane region" description="Helical" evidence="10">
    <location>
        <begin position="269"/>
        <end position="296"/>
    </location>
</feature>
<dbReference type="FunFam" id="3.40.50.300:FF:002470">
    <property type="entry name" value="ABC transporter, putative"/>
    <property type="match status" value="1"/>
</dbReference>
<comment type="similarity">
    <text evidence="2">Belongs to the AAA ATPase family. PCH2 subfamily.</text>
</comment>
<dbReference type="GO" id="GO:0140359">
    <property type="term" value="F:ABC-type transporter activity"/>
    <property type="evidence" value="ECO:0007669"/>
    <property type="project" value="InterPro"/>
</dbReference>
<feature type="transmembrane region" description="Helical" evidence="10">
    <location>
        <begin position="398"/>
        <end position="423"/>
    </location>
</feature>
<feature type="domain" description="ABC transporter" evidence="11">
    <location>
        <begin position="521"/>
        <end position="752"/>
    </location>
</feature>
<keyword evidence="5" id="KW-0067">ATP-binding</keyword>
<dbReference type="OMA" id="QCIKDFQ"/>
<feature type="transmembrane region" description="Helical" evidence="10">
    <location>
        <begin position="1174"/>
        <end position="1195"/>
    </location>
</feature>
<dbReference type="InterPro" id="IPR026082">
    <property type="entry name" value="ABCA"/>
</dbReference>
<feature type="region of interest" description="Disordered" evidence="9">
    <location>
        <begin position="1311"/>
        <end position="1345"/>
    </location>
</feature>
<dbReference type="InterPro" id="IPR027417">
    <property type="entry name" value="P-loop_NTPase"/>
</dbReference>
<dbReference type="InterPro" id="IPR058249">
    <property type="entry name" value="Pch2_C"/>
</dbReference>
<evidence type="ECO:0000256" key="7">
    <source>
        <dbReference type="ARBA" id="ARBA00023136"/>
    </source>
</evidence>
<dbReference type="GO" id="GO:0005319">
    <property type="term" value="F:lipid transporter activity"/>
    <property type="evidence" value="ECO:0007669"/>
    <property type="project" value="TreeGrafter"/>
</dbReference>
<dbReference type="Pfam" id="PF23242">
    <property type="entry name" value="AAA_lid_TRIP13_C"/>
    <property type="match status" value="1"/>
</dbReference>
<dbReference type="GO" id="GO:0016020">
    <property type="term" value="C:membrane"/>
    <property type="evidence" value="ECO:0007669"/>
    <property type="project" value="UniProtKB-SubCell"/>
</dbReference>
<dbReference type="Pfam" id="PF12698">
    <property type="entry name" value="ABC2_membrane_3"/>
    <property type="match status" value="2"/>
</dbReference>
<protein>
    <recommendedName>
        <fullName evidence="11">ABC transporter domain-containing protein</fullName>
    </recommendedName>
</protein>
<organism evidence="12 13">
    <name type="scientific">Anopheles stephensi</name>
    <name type="common">Indo-Pakistan malaria mosquito</name>
    <dbReference type="NCBI Taxonomy" id="30069"/>
    <lineage>
        <taxon>Eukaryota</taxon>
        <taxon>Metazoa</taxon>
        <taxon>Ecdysozoa</taxon>
        <taxon>Arthropoda</taxon>
        <taxon>Hexapoda</taxon>
        <taxon>Insecta</taxon>
        <taxon>Pterygota</taxon>
        <taxon>Neoptera</taxon>
        <taxon>Endopterygota</taxon>
        <taxon>Diptera</taxon>
        <taxon>Nematocera</taxon>
        <taxon>Culicoidea</taxon>
        <taxon>Culicidae</taxon>
        <taxon>Anophelinae</taxon>
        <taxon>Anopheles</taxon>
    </lineage>
</organism>
<dbReference type="Pfam" id="PF00004">
    <property type="entry name" value="AAA"/>
    <property type="match status" value="1"/>
</dbReference>
<dbReference type="Gene3D" id="3.40.50.300">
    <property type="entry name" value="P-loop containing nucleotide triphosphate hydrolases"/>
    <property type="match status" value="3"/>
</dbReference>
<dbReference type="Proteomes" id="UP000076408">
    <property type="component" value="Unassembled WGS sequence"/>
</dbReference>
<feature type="transmembrane region" description="Helical" evidence="10">
    <location>
        <begin position="893"/>
        <end position="912"/>
    </location>
</feature>
<evidence type="ECO:0000256" key="6">
    <source>
        <dbReference type="ARBA" id="ARBA00022989"/>
    </source>
</evidence>
<feature type="region of interest" description="Disordered" evidence="9">
    <location>
        <begin position="836"/>
        <end position="864"/>
    </location>
</feature>
<evidence type="ECO:0000256" key="2">
    <source>
        <dbReference type="ARBA" id="ARBA00007271"/>
    </source>
</evidence>
<dbReference type="PANTHER" id="PTHR19229:SF250">
    <property type="entry name" value="ABC TRANSPORTER DOMAIN-CONTAINING PROTEIN-RELATED"/>
    <property type="match status" value="1"/>
</dbReference>
<name>A0A182YAH6_ANOST</name>
<dbReference type="InterPro" id="IPR001270">
    <property type="entry name" value="ClpA/B"/>
</dbReference>
<dbReference type="EnsemblMetazoa" id="ASTEI05462-RA">
    <property type="protein sequence ID" value="ASTEI05462-PA"/>
    <property type="gene ID" value="ASTEI05462"/>
</dbReference>
<dbReference type="PROSITE" id="PS00674">
    <property type="entry name" value="AAA"/>
    <property type="match status" value="1"/>
</dbReference>
<evidence type="ECO:0000256" key="4">
    <source>
        <dbReference type="ARBA" id="ARBA00022741"/>
    </source>
</evidence>
<dbReference type="FunFam" id="3.40.50.300:FF:000436">
    <property type="entry name" value="ATP binding cassette subfamily A member 9"/>
    <property type="match status" value="1"/>
</dbReference>
<dbReference type="PRINTS" id="PR00300">
    <property type="entry name" value="CLPPROTEASEA"/>
</dbReference>
<feature type="transmembrane region" description="Helical" evidence="10">
    <location>
        <begin position="1107"/>
        <end position="1135"/>
    </location>
</feature>
<evidence type="ECO:0000256" key="1">
    <source>
        <dbReference type="ARBA" id="ARBA00004141"/>
    </source>
</evidence>
<feature type="transmembrane region" description="Helical" evidence="10">
    <location>
        <begin position="1147"/>
        <end position="1168"/>
    </location>
</feature>
<keyword evidence="13" id="KW-1185">Reference proteome</keyword>
<dbReference type="SMART" id="SM00382">
    <property type="entry name" value="AAA"/>
    <property type="match status" value="3"/>
</dbReference>
<feature type="transmembrane region" description="Helical" evidence="10">
    <location>
        <begin position="1069"/>
        <end position="1087"/>
    </location>
</feature>